<name>A0AAD4EDJ1_9AGAM</name>
<proteinExistence type="predicted"/>
<organism evidence="1 2">
    <name type="scientific">Suillus fuscotomentosus</name>
    <dbReference type="NCBI Taxonomy" id="1912939"/>
    <lineage>
        <taxon>Eukaryota</taxon>
        <taxon>Fungi</taxon>
        <taxon>Dikarya</taxon>
        <taxon>Basidiomycota</taxon>
        <taxon>Agaricomycotina</taxon>
        <taxon>Agaricomycetes</taxon>
        <taxon>Agaricomycetidae</taxon>
        <taxon>Boletales</taxon>
        <taxon>Suillineae</taxon>
        <taxon>Suillaceae</taxon>
        <taxon>Suillus</taxon>
    </lineage>
</organism>
<dbReference type="RefSeq" id="XP_041229860.1">
    <property type="nucleotide sequence ID" value="XM_041370219.1"/>
</dbReference>
<gene>
    <name evidence="1" type="ORF">F5891DRAFT_1275861</name>
</gene>
<comment type="caution">
    <text evidence="1">The sequence shown here is derived from an EMBL/GenBank/DDBJ whole genome shotgun (WGS) entry which is preliminary data.</text>
</comment>
<protein>
    <submittedName>
        <fullName evidence="1">Uncharacterized protein</fullName>
    </submittedName>
</protein>
<dbReference type="AlphaFoldDB" id="A0AAD4EDJ1"/>
<evidence type="ECO:0000313" key="2">
    <source>
        <dbReference type="Proteomes" id="UP001195769"/>
    </source>
</evidence>
<evidence type="ECO:0000313" key="1">
    <source>
        <dbReference type="EMBL" id="KAG1904285.1"/>
    </source>
</evidence>
<dbReference type="GeneID" id="64664517"/>
<dbReference type="Proteomes" id="UP001195769">
    <property type="component" value="Unassembled WGS sequence"/>
</dbReference>
<keyword evidence="2" id="KW-1185">Reference proteome</keyword>
<sequence length="135" mass="14568">MDILGNHVPSIEALRPGLIEVVESGNASKKWFGCTFGVILFRGKIPEPIYAADDKLTTQTSVSTHTDWPIPGLSDPHFELDSRAQHVVPPLMPTVSASPTPNTIDTNAVDNPCVRPHVHDANLPGAVQILQMVSL</sequence>
<accession>A0AAD4EDJ1</accession>
<reference evidence="1" key="1">
    <citation type="journal article" date="2020" name="New Phytol.">
        <title>Comparative genomics reveals dynamic genome evolution in host specialist ectomycorrhizal fungi.</title>
        <authorList>
            <person name="Lofgren L.A."/>
            <person name="Nguyen N.H."/>
            <person name="Vilgalys R."/>
            <person name="Ruytinx J."/>
            <person name="Liao H.L."/>
            <person name="Branco S."/>
            <person name="Kuo A."/>
            <person name="LaButti K."/>
            <person name="Lipzen A."/>
            <person name="Andreopoulos W."/>
            <person name="Pangilinan J."/>
            <person name="Riley R."/>
            <person name="Hundley H."/>
            <person name="Na H."/>
            <person name="Barry K."/>
            <person name="Grigoriev I.V."/>
            <person name="Stajich J.E."/>
            <person name="Kennedy P.G."/>
        </authorList>
    </citation>
    <scope>NUCLEOTIDE SEQUENCE</scope>
    <source>
        <strain evidence="1">FC203</strain>
    </source>
</reference>
<dbReference type="EMBL" id="JABBWK010000010">
    <property type="protein sequence ID" value="KAG1904285.1"/>
    <property type="molecule type" value="Genomic_DNA"/>
</dbReference>